<sequence>MVKDISAGKRLEYTQQISEKIQKLEDLKSEERNIFQAIEKYQETMKQSFSNLQELNEELVNQGSRTAQMDMDANQEMLRFVRNMVDEQKEGVSETYSKLKKEVEDDIENLQHKRNALLWEEPKSGDRKE</sequence>
<keyword evidence="3" id="KW-1185">Reference proteome</keyword>
<evidence type="ECO:0000313" key="2">
    <source>
        <dbReference type="EMBL" id="MFL0252835.1"/>
    </source>
</evidence>
<feature type="coiled-coil region" evidence="1">
    <location>
        <begin position="10"/>
        <end position="58"/>
    </location>
</feature>
<proteinExistence type="predicted"/>
<organism evidence="2 3">
    <name type="scientific">Clostridium neuense</name>
    <dbReference type="NCBI Taxonomy" id="1728934"/>
    <lineage>
        <taxon>Bacteria</taxon>
        <taxon>Bacillati</taxon>
        <taxon>Bacillota</taxon>
        <taxon>Clostridia</taxon>
        <taxon>Eubacteriales</taxon>
        <taxon>Clostridiaceae</taxon>
        <taxon>Clostridium</taxon>
    </lineage>
</organism>
<protein>
    <submittedName>
        <fullName evidence="2">Uncharacterized protein</fullName>
    </submittedName>
</protein>
<dbReference type="EMBL" id="JBJIAA010000021">
    <property type="protein sequence ID" value="MFL0252835.1"/>
    <property type="molecule type" value="Genomic_DNA"/>
</dbReference>
<reference evidence="2 3" key="1">
    <citation type="submission" date="2024-11" db="EMBL/GenBank/DDBJ databases">
        <authorList>
            <person name="Heng Y.C."/>
            <person name="Lim A.C.H."/>
            <person name="Lee J.K.Y."/>
            <person name="Kittelmann S."/>
        </authorList>
    </citation>
    <scope>NUCLEOTIDE SEQUENCE [LARGE SCALE GENOMIC DNA]</scope>
    <source>
        <strain evidence="2 3">WILCCON 0114</strain>
    </source>
</reference>
<comment type="caution">
    <text evidence="2">The sequence shown here is derived from an EMBL/GenBank/DDBJ whole genome shotgun (WGS) entry which is preliminary data.</text>
</comment>
<name>A0ABW8TK55_9CLOT</name>
<accession>A0ABW8TK55</accession>
<evidence type="ECO:0000313" key="3">
    <source>
        <dbReference type="Proteomes" id="UP001623592"/>
    </source>
</evidence>
<evidence type="ECO:0000256" key="1">
    <source>
        <dbReference type="SAM" id="Coils"/>
    </source>
</evidence>
<feature type="coiled-coil region" evidence="1">
    <location>
        <begin position="93"/>
        <end position="120"/>
    </location>
</feature>
<keyword evidence="1" id="KW-0175">Coiled coil</keyword>
<gene>
    <name evidence="2" type="ORF">ACJDT4_20715</name>
</gene>
<dbReference type="Proteomes" id="UP001623592">
    <property type="component" value="Unassembled WGS sequence"/>
</dbReference>
<dbReference type="RefSeq" id="WP_406789493.1">
    <property type="nucleotide sequence ID" value="NZ_JBJIAA010000021.1"/>
</dbReference>